<dbReference type="EMBL" id="WJXA01000004">
    <property type="protein sequence ID" value="KAF7145481.1"/>
    <property type="molecule type" value="Genomic_DNA"/>
</dbReference>
<accession>A0A834LPS2</accession>
<comment type="caution">
    <text evidence="1">The sequence shown here is derived from an EMBL/GenBank/DDBJ whole genome shotgun (WGS) entry which is preliminary data.</text>
</comment>
<dbReference type="Proteomes" id="UP000626092">
    <property type="component" value="Unassembled WGS sequence"/>
</dbReference>
<dbReference type="OrthoDB" id="1741306at2759"/>
<keyword evidence="2" id="KW-1185">Reference proteome</keyword>
<reference evidence="1" key="1">
    <citation type="submission" date="2019-11" db="EMBL/GenBank/DDBJ databases">
        <authorList>
            <person name="Liu Y."/>
            <person name="Hou J."/>
            <person name="Li T.-Q."/>
            <person name="Guan C.-H."/>
            <person name="Wu X."/>
            <person name="Wu H.-Z."/>
            <person name="Ling F."/>
            <person name="Zhang R."/>
            <person name="Shi X.-G."/>
            <person name="Ren J.-P."/>
            <person name="Chen E.-F."/>
            <person name="Sun J.-M."/>
        </authorList>
    </citation>
    <scope>NUCLEOTIDE SEQUENCE</scope>
    <source>
        <strain evidence="1">Adult_tree_wgs_1</strain>
        <tissue evidence="1">Leaves</tissue>
    </source>
</reference>
<organism evidence="1 2">
    <name type="scientific">Rhododendron simsii</name>
    <name type="common">Sims's rhododendron</name>
    <dbReference type="NCBI Taxonomy" id="118357"/>
    <lineage>
        <taxon>Eukaryota</taxon>
        <taxon>Viridiplantae</taxon>
        <taxon>Streptophyta</taxon>
        <taxon>Embryophyta</taxon>
        <taxon>Tracheophyta</taxon>
        <taxon>Spermatophyta</taxon>
        <taxon>Magnoliopsida</taxon>
        <taxon>eudicotyledons</taxon>
        <taxon>Gunneridae</taxon>
        <taxon>Pentapetalae</taxon>
        <taxon>asterids</taxon>
        <taxon>Ericales</taxon>
        <taxon>Ericaceae</taxon>
        <taxon>Ericoideae</taxon>
        <taxon>Rhodoreae</taxon>
        <taxon>Rhododendron</taxon>
    </lineage>
</organism>
<evidence type="ECO:0000313" key="1">
    <source>
        <dbReference type="EMBL" id="KAF7145481.1"/>
    </source>
</evidence>
<evidence type="ECO:0000313" key="2">
    <source>
        <dbReference type="Proteomes" id="UP000626092"/>
    </source>
</evidence>
<name>A0A834LPS2_RHOSS</name>
<protein>
    <submittedName>
        <fullName evidence="1">Uncharacterized protein</fullName>
    </submittedName>
</protein>
<sequence length="197" mass="22905">MASLDSEIARTQEEKRAPEQQLASLTLVTYDKDLCGGSNRFKDYEQAIPVNNEEENVDAMDSEEARKLASYTAPKSTLKDMPRGTGEDLDEELKSFIRKKLREEEYNTLVGVRVTSWEKKRIRKIFRKDELVCVSVTSRDRRYPFAAGDKTPDLSVRTFQDAMQEYELWREKEKILRAIAKEEEEERKAVGCNPNLW</sequence>
<proteinExistence type="predicted"/>
<dbReference type="AlphaFoldDB" id="A0A834LPS2"/>
<gene>
    <name evidence="1" type="ORF">RHSIM_Rhsim04G0090100</name>
</gene>